<sequence length="682" mass="77763">MKKSLKILTALGALSSIVPISFSLISCENKEVKKLSNTIAELKTKLNGKDLREDQKEKLKVEIEKAEAILNKTGVTAEEAKQAKEALQNSFNEIKNLPDPHTQTPEELAKKAKEELNTYIEELKTKLTSEELKEDQKTKLKVEIEKAEAILNKTGVTAEEAKQAKEALQNSFNEIKNLPDPHAQTPEELAKKAKEELNAYIEELKTKLTSNELREDQKEDLQKAILKAEETYKKENGTEKEYKDAKSVLKTSYEKILSKPEETPKQKALKEFNTVKSQVEKYVLQDLKYDYLVNLKSELEQVIANNTNVALASDATAEKINEAKTNLENKLEEIKTKVSEERANEADKLVQKLRFNNNKFITEIDKTNLDSEILYLMEEGATGSYKDFEDHIKSSVFTIDLLNEKGLSSQSVENKLYSVKWDLGTKTMSAELSIENKKYTVSTIFKFDSPNIEEWFTVLNPKLKSDIDKPNTLPKSINYKSFDLAKEGGKFIYENDSTKPEFIKFKTLSNKTTSKLEQEGKVLISFVFESYDGNYSYTKEVEYEGFKIFSEADLKQNIIDKIANKTIFTGQLDASVIAEIKAYKENAKNGIDEKVFGYIKDNNKTIQYGPSSKKAKKDFTGITWDEDFIQAIKTKKIVRAFKKGGQQANRKALEFTLKDGKLNIVFMFESDKTTPYYIQLEQ</sequence>
<name>A0A3Q9V9E0_9BACT</name>
<proteinExistence type="predicted"/>
<gene>
    <name evidence="2" type="ORF">DMC14_002345</name>
</gene>
<keyword evidence="3" id="KW-1185">Reference proteome</keyword>
<dbReference type="Proteomes" id="UP000256585">
    <property type="component" value="Chromosome"/>
</dbReference>
<keyword evidence="1" id="KW-0175">Coiled coil</keyword>
<evidence type="ECO:0000256" key="1">
    <source>
        <dbReference type="SAM" id="Coils"/>
    </source>
</evidence>
<feature type="coiled-coil region" evidence="1">
    <location>
        <begin position="313"/>
        <end position="344"/>
    </location>
</feature>
<feature type="coiled-coil region" evidence="1">
    <location>
        <begin position="25"/>
        <end position="238"/>
    </location>
</feature>
<evidence type="ECO:0000313" key="2">
    <source>
        <dbReference type="EMBL" id="AZZ65613.2"/>
    </source>
</evidence>
<dbReference type="AlphaFoldDB" id="A0A3Q9V9E0"/>
<dbReference type="EMBL" id="CP033058">
    <property type="protein sequence ID" value="AZZ65613.2"/>
    <property type="molecule type" value="Genomic_DNA"/>
</dbReference>
<reference evidence="2" key="1">
    <citation type="submission" date="2019-03" db="EMBL/GenBank/DDBJ databases">
        <title>Draft Sequence and Annotation of the Mycoplasma phocicerebrale Strain 1049T Genome.</title>
        <authorList>
            <person name="Frasca S.Jr."/>
            <person name="Kutish G.F."/>
            <person name="Castellanos Gell J."/>
            <person name="Michaels D.L."/>
            <person name="Brown D.R."/>
        </authorList>
    </citation>
    <scope>NUCLEOTIDE SEQUENCE</scope>
    <source>
        <strain evidence="2">1049</strain>
    </source>
</reference>
<protein>
    <submittedName>
        <fullName evidence="2">Uncharacterized protein</fullName>
    </submittedName>
</protein>
<organism evidence="2 3">
    <name type="scientific">Metamycoplasma phocicerebrale</name>
    <dbReference type="NCBI Taxonomy" id="142649"/>
    <lineage>
        <taxon>Bacteria</taxon>
        <taxon>Bacillati</taxon>
        <taxon>Mycoplasmatota</taxon>
        <taxon>Mycoplasmoidales</taxon>
        <taxon>Metamycoplasmataceae</taxon>
        <taxon>Metamycoplasma</taxon>
    </lineage>
</organism>
<dbReference type="OrthoDB" id="396212at2"/>
<accession>A0A3Q9V9E0</accession>
<evidence type="ECO:0000313" key="3">
    <source>
        <dbReference type="Proteomes" id="UP000256585"/>
    </source>
</evidence>
<dbReference type="PROSITE" id="PS51257">
    <property type="entry name" value="PROKAR_LIPOPROTEIN"/>
    <property type="match status" value="1"/>
</dbReference>
<dbReference type="KEGG" id="mphc:DMC14_002345"/>
<dbReference type="RefSeq" id="WP_137412665.1">
    <property type="nucleotide sequence ID" value="NZ_CP033058.2"/>
</dbReference>